<dbReference type="RefSeq" id="WP_204730502.1">
    <property type="nucleotide sequence ID" value="NZ_JAFBDK010000018.1"/>
</dbReference>
<evidence type="ECO:0000256" key="2">
    <source>
        <dbReference type="ARBA" id="ARBA00022475"/>
    </source>
</evidence>
<evidence type="ECO:0000256" key="10">
    <source>
        <dbReference type="HAMAP-Rule" id="MF_00454"/>
    </source>
</evidence>
<name>A0ABW5ZL84_9BACL</name>
<dbReference type="InterPro" id="IPR003691">
    <property type="entry name" value="FluC"/>
</dbReference>
<evidence type="ECO:0000256" key="3">
    <source>
        <dbReference type="ARBA" id="ARBA00022692"/>
    </source>
</evidence>
<comment type="caution">
    <text evidence="10">Lacks conserved residue(s) required for the propagation of feature annotation.</text>
</comment>
<feature type="binding site" evidence="10">
    <location>
        <position position="71"/>
    </location>
    <ligand>
        <name>Na(+)</name>
        <dbReference type="ChEBI" id="CHEBI:29101"/>
        <note>structural</note>
    </ligand>
</feature>
<evidence type="ECO:0000256" key="9">
    <source>
        <dbReference type="ARBA" id="ARBA00049940"/>
    </source>
</evidence>
<reference evidence="12" key="1">
    <citation type="journal article" date="2019" name="Int. J. Syst. Evol. Microbiol.">
        <title>The Global Catalogue of Microorganisms (GCM) 10K type strain sequencing project: providing services to taxonomists for standard genome sequencing and annotation.</title>
        <authorList>
            <consortium name="The Broad Institute Genomics Platform"/>
            <consortium name="The Broad Institute Genome Sequencing Center for Infectious Disease"/>
            <person name="Wu L."/>
            <person name="Ma J."/>
        </authorList>
    </citation>
    <scope>NUCLEOTIDE SEQUENCE [LARGE SCALE GENOMIC DNA]</scope>
    <source>
        <strain evidence="12">KCTC 13528</strain>
    </source>
</reference>
<sequence>MNLLLLSVGGFLGAISRYLISSYGNKAFPVIPFGTLLVNLLGSFLLGVVIALELSSAFNALFATGFLGAFTTFSTMQTEAVKLFEEDKRKKAILYLLITFLAGTAFASLGFLVAI</sequence>
<keyword evidence="10" id="KW-0813">Transport</keyword>
<keyword evidence="5 10" id="KW-0472">Membrane</keyword>
<comment type="function">
    <text evidence="9 10">Fluoride-specific ion channel. Important for reducing fluoride concentration in the cell, thus reducing its toxicity.</text>
</comment>
<keyword evidence="2 10" id="KW-1003">Cell membrane</keyword>
<dbReference type="NCBIfam" id="TIGR00494">
    <property type="entry name" value="crcB"/>
    <property type="match status" value="1"/>
</dbReference>
<proteinExistence type="inferred from homology"/>
<dbReference type="PANTHER" id="PTHR28259">
    <property type="entry name" value="FLUORIDE EXPORT PROTEIN 1-RELATED"/>
    <property type="match status" value="1"/>
</dbReference>
<feature type="transmembrane region" description="Helical" evidence="10">
    <location>
        <begin position="40"/>
        <end position="71"/>
    </location>
</feature>
<keyword evidence="10" id="KW-0479">Metal-binding</keyword>
<comment type="similarity">
    <text evidence="7 10">Belongs to the fluoride channel Fluc/FEX (TC 1.A.43) family.</text>
</comment>
<dbReference type="EMBL" id="JBHUPG010000033">
    <property type="protein sequence ID" value="MFD2913612.1"/>
    <property type="molecule type" value="Genomic_DNA"/>
</dbReference>
<evidence type="ECO:0000256" key="8">
    <source>
        <dbReference type="ARBA" id="ARBA00035585"/>
    </source>
</evidence>
<evidence type="ECO:0000256" key="7">
    <source>
        <dbReference type="ARBA" id="ARBA00035120"/>
    </source>
</evidence>
<keyword evidence="12" id="KW-1185">Reference proteome</keyword>
<keyword evidence="3 10" id="KW-0812">Transmembrane</keyword>
<comment type="caution">
    <text evidence="11">The sequence shown here is derived from an EMBL/GenBank/DDBJ whole genome shotgun (WGS) entry which is preliminary data.</text>
</comment>
<comment type="activity regulation">
    <text evidence="10">Na(+) is not transported, but it plays an essential structural role and its presence is essential for fluoride channel function.</text>
</comment>
<keyword evidence="10" id="KW-0915">Sodium</keyword>
<evidence type="ECO:0000256" key="6">
    <source>
        <dbReference type="ARBA" id="ARBA00023303"/>
    </source>
</evidence>
<dbReference type="Pfam" id="PF02537">
    <property type="entry name" value="CRCB"/>
    <property type="match status" value="1"/>
</dbReference>
<organism evidence="11 12">
    <name type="scientific">Jeotgalibacillus terrae</name>
    <dbReference type="NCBI Taxonomy" id="587735"/>
    <lineage>
        <taxon>Bacteria</taxon>
        <taxon>Bacillati</taxon>
        <taxon>Bacillota</taxon>
        <taxon>Bacilli</taxon>
        <taxon>Bacillales</taxon>
        <taxon>Caryophanaceae</taxon>
        <taxon>Jeotgalibacillus</taxon>
    </lineage>
</organism>
<protein>
    <recommendedName>
        <fullName evidence="10">Fluoride-specific ion channel FluC</fullName>
    </recommendedName>
</protein>
<feature type="binding site" evidence="10">
    <location>
        <position position="68"/>
    </location>
    <ligand>
        <name>Na(+)</name>
        <dbReference type="ChEBI" id="CHEBI:29101"/>
        <note>structural</note>
    </ligand>
</feature>
<comment type="subcellular location">
    <subcellularLocation>
        <location evidence="1 10">Cell membrane</location>
        <topology evidence="1 10">Multi-pass membrane protein</topology>
    </subcellularLocation>
</comment>
<accession>A0ABW5ZL84</accession>
<keyword evidence="10" id="KW-0406">Ion transport</keyword>
<keyword evidence="6 10" id="KW-0407">Ion channel</keyword>
<evidence type="ECO:0000313" key="12">
    <source>
        <dbReference type="Proteomes" id="UP001597561"/>
    </source>
</evidence>
<keyword evidence="4 10" id="KW-1133">Transmembrane helix</keyword>
<evidence type="ECO:0000256" key="1">
    <source>
        <dbReference type="ARBA" id="ARBA00004651"/>
    </source>
</evidence>
<evidence type="ECO:0000256" key="4">
    <source>
        <dbReference type="ARBA" id="ARBA00022989"/>
    </source>
</evidence>
<evidence type="ECO:0000313" key="11">
    <source>
        <dbReference type="EMBL" id="MFD2913612.1"/>
    </source>
</evidence>
<comment type="catalytic activity">
    <reaction evidence="8">
        <text>fluoride(in) = fluoride(out)</text>
        <dbReference type="Rhea" id="RHEA:76159"/>
        <dbReference type="ChEBI" id="CHEBI:17051"/>
    </reaction>
    <physiologicalReaction direction="left-to-right" evidence="8">
        <dbReference type="Rhea" id="RHEA:76160"/>
    </physiologicalReaction>
</comment>
<gene>
    <name evidence="10 11" type="primary">crcB</name>
    <name evidence="10" type="synonym">fluC</name>
    <name evidence="11" type="ORF">ACFS5P_17115</name>
</gene>
<evidence type="ECO:0000256" key="5">
    <source>
        <dbReference type="ARBA" id="ARBA00023136"/>
    </source>
</evidence>
<dbReference type="HAMAP" id="MF_00454">
    <property type="entry name" value="FluC"/>
    <property type="match status" value="1"/>
</dbReference>
<dbReference type="PANTHER" id="PTHR28259:SF1">
    <property type="entry name" value="FLUORIDE EXPORT PROTEIN 1-RELATED"/>
    <property type="match status" value="1"/>
</dbReference>
<feature type="transmembrane region" description="Helical" evidence="10">
    <location>
        <begin position="92"/>
        <end position="114"/>
    </location>
</feature>
<dbReference type="Proteomes" id="UP001597561">
    <property type="component" value="Unassembled WGS sequence"/>
</dbReference>